<evidence type="ECO:0000256" key="9">
    <source>
        <dbReference type="ARBA" id="ARBA00022679"/>
    </source>
</evidence>
<dbReference type="EMBL" id="QGGB01000005">
    <property type="protein sequence ID" value="PWN06896.1"/>
    <property type="molecule type" value="Genomic_DNA"/>
</dbReference>
<keyword evidence="10" id="KW-0378">Hydrolase</keyword>
<dbReference type="SUPFAM" id="SSF56601">
    <property type="entry name" value="beta-lactamase/transpeptidase-like"/>
    <property type="match status" value="1"/>
</dbReference>
<dbReference type="GO" id="GO:0009002">
    <property type="term" value="F:serine-type D-Ala-D-Ala carboxypeptidase activity"/>
    <property type="evidence" value="ECO:0007669"/>
    <property type="project" value="UniProtKB-EC"/>
</dbReference>
<evidence type="ECO:0000256" key="14">
    <source>
        <dbReference type="ARBA" id="ARBA00023268"/>
    </source>
</evidence>
<dbReference type="Gene3D" id="1.10.3810.10">
    <property type="entry name" value="Biosynthetic peptidoglycan transglycosylase-like"/>
    <property type="match status" value="1"/>
</dbReference>
<dbReference type="GO" id="GO:0006508">
    <property type="term" value="P:proteolysis"/>
    <property type="evidence" value="ECO:0007669"/>
    <property type="project" value="UniProtKB-KW"/>
</dbReference>
<keyword evidence="7" id="KW-0645">Protease</keyword>
<evidence type="ECO:0000256" key="11">
    <source>
        <dbReference type="ARBA" id="ARBA00022960"/>
    </source>
</evidence>
<dbReference type="AlphaFoldDB" id="A0A316U1M9"/>
<gene>
    <name evidence="21" type="ORF">DDZ15_06375</name>
</gene>
<comment type="caution">
    <text evidence="21">The sequence shown here is derived from an EMBL/GenBank/DDBJ whole genome shotgun (WGS) entry which is preliminary data.</text>
</comment>
<name>A0A316U1M9_9BACT</name>
<keyword evidence="5" id="KW-1003">Cell membrane</keyword>
<keyword evidence="11" id="KW-0133">Cell shape</keyword>
<keyword evidence="6" id="KW-0121">Carboxypeptidase</keyword>
<evidence type="ECO:0000259" key="20">
    <source>
        <dbReference type="Pfam" id="PF00912"/>
    </source>
</evidence>
<dbReference type="InterPro" id="IPR001264">
    <property type="entry name" value="Glyco_trans_51"/>
</dbReference>
<dbReference type="GO" id="GO:0008658">
    <property type="term" value="F:penicillin binding"/>
    <property type="evidence" value="ECO:0007669"/>
    <property type="project" value="InterPro"/>
</dbReference>
<keyword evidence="14" id="KW-0511">Multifunctional enzyme</keyword>
<proteinExistence type="inferred from homology"/>
<dbReference type="PANTHER" id="PTHR32282:SF11">
    <property type="entry name" value="PENICILLIN-BINDING PROTEIN 1B"/>
    <property type="match status" value="1"/>
</dbReference>
<evidence type="ECO:0000256" key="18">
    <source>
        <dbReference type="SAM" id="Phobius"/>
    </source>
</evidence>
<dbReference type="InterPro" id="IPR001460">
    <property type="entry name" value="PCN-bd_Tpept"/>
</dbReference>
<dbReference type="OrthoDB" id="9766909at2"/>
<dbReference type="RefSeq" id="WP_109646245.1">
    <property type="nucleotide sequence ID" value="NZ_QGGB01000005.1"/>
</dbReference>
<organism evidence="21 22">
    <name type="scientific">Rhodohalobacter mucosus</name>
    <dbReference type="NCBI Taxonomy" id="2079485"/>
    <lineage>
        <taxon>Bacteria</taxon>
        <taxon>Pseudomonadati</taxon>
        <taxon>Balneolota</taxon>
        <taxon>Balneolia</taxon>
        <taxon>Balneolales</taxon>
        <taxon>Balneolaceae</taxon>
        <taxon>Rhodohalobacter</taxon>
    </lineage>
</organism>
<dbReference type="PANTHER" id="PTHR32282">
    <property type="entry name" value="BINDING PROTEIN TRANSPEPTIDASE, PUTATIVE-RELATED"/>
    <property type="match status" value="1"/>
</dbReference>
<evidence type="ECO:0000256" key="3">
    <source>
        <dbReference type="ARBA" id="ARBA00007090"/>
    </source>
</evidence>
<keyword evidence="22" id="KW-1185">Reference proteome</keyword>
<evidence type="ECO:0000313" key="22">
    <source>
        <dbReference type="Proteomes" id="UP000245533"/>
    </source>
</evidence>
<dbReference type="InterPro" id="IPR012338">
    <property type="entry name" value="Beta-lactam/transpept-like"/>
</dbReference>
<dbReference type="GO" id="GO:0030288">
    <property type="term" value="C:outer membrane-bounded periplasmic space"/>
    <property type="evidence" value="ECO:0007669"/>
    <property type="project" value="TreeGrafter"/>
</dbReference>
<dbReference type="SUPFAM" id="SSF53955">
    <property type="entry name" value="Lysozyme-like"/>
    <property type="match status" value="1"/>
</dbReference>
<dbReference type="GO" id="GO:0008360">
    <property type="term" value="P:regulation of cell shape"/>
    <property type="evidence" value="ECO:0007669"/>
    <property type="project" value="UniProtKB-KW"/>
</dbReference>
<evidence type="ECO:0000313" key="21">
    <source>
        <dbReference type="EMBL" id="PWN06896.1"/>
    </source>
</evidence>
<keyword evidence="18" id="KW-0812">Transmembrane</keyword>
<dbReference type="InterPro" id="IPR023346">
    <property type="entry name" value="Lysozyme-like_dom_sf"/>
</dbReference>
<reference evidence="21 22" key="1">
    <citation type="submission" date="2018-05" db="EMBL/GenBank/DDBJ databases">
        <title>Rhodohalobacter halophilus gen. nov., sp. nov., a moderately halophilic member of the family Balneolaceae.</title>
        <authorList>
            <person name="Liu Z.-W."/>
        </authorList>
    </citation>
    <scope>NUCLEOTIDE SEQUENCE [LARGE SCALE GENOMIC DNA]</scope>
    <source>
        <strain evidence="21 22">8A47</strain>
    </source>
</reference>
<dbReference type="Pfam" id="PF00912">
    <property type="entry name" value="Transgly"/>
    <property type="match status" value="1"/>
</dbReference>
<evidence type="ECO:0000256" key="12">
    <source>
        <dbReference type="ARBA" id="ARBA00022984"/>
    </source>
</evidence>
<keyword evidence="18" id="KW-1133">Transmembrane helix</keyword>
<feature type="domain" description="Penicillin-binding protein transpeptidase" evidence="19">
    <location>
        <begin position="415"/>
        <end position="663"/>
    </location>
</feature>
<evidence type="ECO:0000256" key="8">
    <source>
        <dbReference type="ARBA" id="ARBA00022676"/>
    </source>
</evidence>
<feature type="domain" description="Glycosyl transferase family 51" evidence="20">
    <location>
        <begin position="63"/>
        <end position="242"/>
    </location>
</feature>
<dbReference type="GO" id="GO:0009252">
    <property type="term" value="P:peptidoglycan biosynthetic process"/>
    <property type="evidence" value="ECO:0007669"/>
    <property type="project" value="UniProtKB-KW"/>
</dbReference>
<comment type="catalytic activity">
    <reaction evidence="17">
        <text>[GlcNAc-(1-&gt;4)-Mur2Ac(oyl-L-Ala-gamma-D-Glu-L-Lys-D-Ala-D-Ala)](n)-di-trans,octa-cis-undecaprenyl diphosphate + beta-D-GlcNAc-(1-&gt;4)-Mur2Ac(oyl-L-Ala-gamma-D-Glu-L-Lys-D-Ala-D-Ala)-di-trans,octa-cis-undecaprenyl diphosphate = [GlcNAc-(1-&gt;4)-Mur2Ac(oyl-L-Ala-gamma-D-Glu-L-Lys-D-Ala-D-Ala)](n+1)-di-trans,octa-cis-undecaprenyl diphosphate + di-trans,octa-cis-undecaprenyl diphosphate + H(+)</text>
        <dbReference type="Rhea" id="RHEA:23708"/>
        <dbReference type="Rhea" id="RHEA-COMP:9602"/>
        <dbReference type="Rhea" id="RHEA-COMP:9603"/>
        <dbReference type="ChEBI" id="CHEBI:15378"/>
        <dbReference type="ChEBI" id="CHEBI:58405"/>
        <dbReference type="ChEBI" id="CHEBI:60033"/>
        <dbReference type="ChEBI" id="CHEBI:78435"/>
        <dbReference type="EC" id="2.4.99.28"/>
    </reaction>
</comment>
<dbReference type="GO" id="GO:0008955">
    <property type="term" value="F:peptidoglycan glycosyltransferase activity"/>
    <property type="evidence" value="ECO:0007669"/>
    <property type="project" value="UniProtKB-EC"/>
</dbReference>
<keyword evidence="15" id="KW-0961">Cell wall biogenesis/degradation</keyword>
<keyword evidence="12" id="KW-0573">Peptidoglycan synthesis</keyword>
<dbReference type="Pfam" id="PF00905">
    <property type="entry name" value="Transpeptidase"/>
    <property type="match status" value="1"/>
</dbReference>
<comment type="pathway">
    <text evidence="2">Cell wall biogenesis; peptidoglycan biosynthesis.</text>
</comment>
<keyword evidence="9" id="KW-0808">Transferase</keyword>
<evidence type="ECO:0000256" key="10">
    <source>
        <dbReference type="ARBA" id="ARBA00022801"/>
    </source>
</evidence>
<keyword evidence="13 18" id="KW-0472">Membrane</keyword>
<evidence type="ECO:0000256" key="16">
    <source>
        <dbReference type="ARBA" id="ARBA00034000"/>
    </source>
</evidence>
<evidence type="ECO:0000256" key="6">
    <source>
        <dbReference type="ARBA" id="ARBA00022645"/>
    </source>
</evidence>
<dbReference type="GO" id="GO:0071555">
    <property type="term" value="P:cell wall organization"/>
    <property type="evidence" value="ECO:0007669"/>
    <property type="project" value="UniProtKB-KW"/>
</dbReference>
<evidence type="ECO:0000256" key="1">
    <source>
        <dbReference type="ARBA" id="ARBA00004236"/>
    </source>
</evidence>
<protein>
    <submittedName>
        <fullName evidence="21">Penicillin-binding protein</fullName>
    </submittedName>
</protein>
<keyword evidence="8" id="KW-0328">Glycosyltransferase</keyword>
<dbReference type="InterPro" id="IPR050396">
    <property type="entry name" value="Glycosyltr_51/Transpeptidase"/>
</dbReference>
<dbReference type="Gene3D" id="3.40.710.10">
    <property type="entry name" value="DD-peptidase/beta-lactamase superfamily"/>
    <property type="match status" value="2"/>
</dbReference>
<comment type="similarity">
    <text evidence="3">In the C-terminal section; belongs to the transpeptidase family.</text>
</comment>
<evidence type="ECO:0000256" key="13">
    <source>
        <dbReference type="ARBA" id="ARBA00023136"/>
    </source>
</evidence>
<comment type="catalytic activity">
    <reaction evidence="16">
        <text>Preferential cleavage: (Ac)2-L-Lys-D-Ala-|-D-Ala. Also transpeptidation of peptidyl-alanyl moieties that are N-acyl substituents of D-alanine.</text>
        <dbReference type="EC" id="3.4.16.4"/>
    </reaction>
</comment>
<evidence type="ECO:0000256" key="5">
    <source>
        <dbReference type="ARBA" id="ARBA00022475"/>
    </source>
</evidence>
<sequence>MAKKIPFLRKLKYFGFSVIATCSGILFLIVFLTYTGLFGPVPGTDELQQVNRQQHTIFYSSDGKQIGTTRKQNSIHTELEDVSPVMVDALLSIEDVRFYDHNGIDNRALARVLVKTILLGQDSGGGSTLTQQLAKNLYPREYSHGFFLITDKIREMIIASRMEAIFSKEEILTLYLNKVSFGEDTFGIEMASRRFFNTSASDLTLRQAAVLAGLLKATTSYNPYRNPESSKERRDVVLRQMEKYGMISTEEAEAAIEQPLVTDYTRYREPDDIAPYFLEMARRELTEILSAHSGSKNSSYNASSDGLEVVTTLDTRIQQAADAAISERMKYLQSILDRETGRSPIFGMDDPDILQAWKQTGQYRELVSQGLTDQEIEDILHTPVNTSLFTWDGYRDVRISPYEELKHYLTFLNAGFVALHPYSGRVMAWTGGINHRHFPYDQVTAHRQPGSAFKPILYAAALENGRKPCDYQRNVLAQYADYDGWTPRNHEEEYGGRYSLQGALSQSINTVAVHVAMETGVENIQQTASAMGIRSPMPEAPSIALGTAEVSLLELTAAYTSFLNSGQPSKPVFIQEIRNSDGERIYFLDDSLNTSAEIVSRESDISGITPETAGAMVQMLQKAVNEGTGEPLRSEFGIRHALAGKTGTTQQFTDGWFVGFTPDLVFGTRIGGWNNRVRFREFPAYASQTALPVVGGFLNRLSENPELNAAENRFPLNVTNTSFTLSCPDFQNDRLRDRILDFFTGRDSDDPRIIEGEEQNSDSTKKKGGFFRRLGRALGIQ</sequence>
<dbReference type="InterPro" id="IPR036950">
    <property type="entry name" value="PBP_transglycosylase"/>
</dbReference>
<evidence type="ECO:0000259" key="19">
    <source>
        <dbReference type="Pfam" id="PF00905"/>
    </source>
</evidence>
<comment type="subcellular location">
    <subcellularLocation>
        <location evidence="1">Cell membrane</location>
    </subcellularLocation>
</comment>
<evidence type="ECO:0000256" key="4">
    <source>
        <dbReference type="ARBA" id="ARBA00007739"/>
    </source>
</evidence>
<feature type="transmembrane region" description="Helical" evidence="18">
    <location>
        <begin position="12"/>
        <end position="34"/>
    </location>
</feature>
<evidence type="ECO:0000256" key="7">
    <source>
        <dbReference type="ARBA" id="ARBA00022670"/>
    </source>
</evidence>
<evidence type="ECO:0000256" key="15">
    <source>
        <dbReference type="ARBA" id="ARBA00023316"/>
    </source>
</evidence>
<accession>A0A316U1M9</accession>
<evidence type="ECO:0000256" key="17">
    <source>
        <dbReference type="ARBA" id="ARBA00049902"/>
    </source>
</evidence>
<dbReference type="GO" id="GO:0005886">
    <property type="term" value="C:plasma membrane"/>
    <property type="evidence" value="ECO:0007669"/>
    <property type="project" value="UniProtKB-SubCell"/>
</dbReference>
<dbReference type="Proteomes" id="UP000245533">
    <property type="component" value="Unassembled WGS sequence"/>
</dbReference>
<evidence type="ECO:0000256" key="2">
    <source>
        <dbReference type="ARBA" id="ARBA00004752"/>
    </source>
</evidence>
<comment type="similarity">
    <text evidence="4">In the N-terminal section; belongs to the glycosyltransferase 51 family.</text>
</comment>